<gene>
    <name evidence="1" type="ORF">ALQ86_05604</name>
</gene>
<feature type="non-terminal residue" evidence="1">
    <location>
        <position position="1"/>
    </location>
</feature>
<reference evidence="1 2" key="1">
    <citation type="submission" date="2018-08" db="EMBL/GenBank/DDBJ databases">
        <title>Recombination of ecologically and evolutionarily significant loci maintains genetic cohesion in the Pseudomonas syringae species complex.</title>
        <authorList>
            <person name="Dillon M."/>
            <person name="Thakur S."/>
            <person name="Almeida R.N.D."/>
            <person name="Weir B.S."/>
            <person name="Guttman D.S."/>
        </authorList>
    </citation>
    <scope>NUCLEOTIDE SEQUENCE [LARGE SCALE GENOMIC DNA]</scope>
    <source>
        <strain evidence="1 2">ICMP 8636</strain>
    </source>
</reference>
<evidence type="ECO:0000313" key="2">
    <source>
        <dbReference type="Proteomes" id="UP000272627"/>
    </source>
</evidence>
<proteinExistence type="predicted"/>
<dbReference type="EMBL" id="RBOA01000350">
    <property type="protein sequence ID" value="RML97608.1"/>
    <property type="molecule type" value="Genomic_DNA"/>
</dbReference>
<accession>A0A3M3AB86</accession>
<evidence type="ECO:0000313" key="1">
    <source>
        <dbReference type="EMBL" id="RML97608.1"/>
    </source>
</evidence>
<organism evidence="1 2">
    <name type="scientific">Pseudomonas amygdali pv. eriobotryae</name>
    <dbReference type="NCBI Taxonomy" id="129137"/>
    <lineage>
        <taxon>Bacteria</taxon>
        <taxon>Pseudomonadati</taxon>
        <taxon>Pseudomonadota</taxon>
        <taxon>Gammaproteobacteria</taxon>
        <taxon>Pseudomonadales</taxon>
        <taxon>Pseudomonadaceae</taxon>
        <taxon>Pseudomonas</taxon>
        <taxon>Pseudomonas amygdali</taxon>
    </lineage>
</organism>
<sequence length="41" mass="4293">PEGYRAELAKGNVRSLAPGASAEFSVTTGYLSAAERRALQP</sequence>
<dbReference type="AlphaFoldDB" id="A0A3M3AB86"/>
<protein>
    <submittedName>
        <fullName evidence="1">Putative cytoplasmic protein</fullName>
    </submittedName>
</protein>
<name>A0A3M3AB86_PSEA0</name>
<dbReference type="Proteomes" id="UP000272627">
    <property type="component" value="Unassembled WGS sequence"/>
</dbReference>
<comment type="caution">
    <text evidence="1">The sequence shown here is derived from an EMBL/GenBank/DDBJ whole genome shotgun (WGS) entry which is preliminary data.</text>
</comment>